<dbReference type="Proteomes" id="UP000245383">
    <property type="component" value="Unassembled WGS sequence"/>
</dbReference>
<dbReference type="SMART" id="SM00228">
    <property type="entry name" value="PDZ"/>
    <property type="match status" value="3"/>
</dbReference>
<dbReference type="Gene3D" id="2.30.42.10">
    <property type="match status" value="3"/>
</dbReference>
<keyword evidence="5" id="KW-1185">Reference proteome</keyword>
<feature type="domain" description="PDZ" evidence="3">
    <location>
        <begin position="956"/>
        <end position="1041"/>
    </location>
</feature>
<dbReference type="EMBL" id="MBFR01000326">
    <property type="protein sequence ID" value="PVU89276.1"/>
    <property type="molecule type" value="Genomic_DNA"/>
</dbReference>
<name>A0A2T9YAB5_9FUNG</name>
<evidence type="ECO:0000313" key="4">
    <source>
        <dbReference type="EMBL" id="PVU89276.1"/>
    </source>
</evidence>
<dbReference type="InterPro" id="IPR025926">
    <property type="entry name" value="PDZ-like_dom"/>
</dbReference>
<proteinExistence type="inferred from homology"/>
<organism evidence="4 5">
    <name type="scientific">Smittium simulii</name>
    <dbReference type="NCBI Taxonomy" id="133385"/>
    <lineage>
        <taxon>Eukaryota</taxon>
        <taxon>Fungi</taxon>
        <taxon>Fungi incertae sedis</taxon>
        <taxon>Zoopagomycota</taxon>
        <taxon>Kickxellomycotina</taxon>
        <taxon>Harpellomycetes</taxon>
        <taxon>Harpellales</taxon>
        <taxon>Legeriomycetaceae</taxon>
        <taxon>Smittium</taxon>
    </lineage>
</organism>
<protein>
    <recommendedName>
        <fullName evidence="3">PDZ domain-containing protein</fullName>
    </recommendedName>
</protein>
<evidence type="ECO:0000256" key="2">
    <source>
        <dbReference type="SAM" id="MobiDB-lite"/>
    </source>
</evidence>
<dbReference type="InterPro" id="IPR001478">
    <property type="entry name" value="PDZ"/>
</dbReference>
<dbReference type="SUPFAM" id="SSF50156">
    <property type="entry name" value="PDZ domain-like"/>
    <property type="match status" value="3"/>
</dbReference>
<evidence type="ECO:0000259" key="3">
    <source>
        <dbReference type="SMART" id="SM00228"/>
    </source>
</evidence>
<comment type="similarity">
    <text evidence="1">Belongs to the peptidase S1C family.</text>
</comment>
<evidence type="ECO:0000313" key="5">
    <source>
        <dbReference type="Proteomes" id="UP000245383"/>
    </source>
</evidence>
<dbReference type="SUPFAM" id="SSF50494">
    <property type="entry name" value="Trypsin-like serine proteases"/>
    <property type="match status" value="2"/>
</dbReference>
<dbReference type="InterPro" id="IPR036034">
    <property type="entry name" value="PDZ_sf"/>
</dbReference>
<feature type="region of interest" description="Disordered" evidence="2">
    <location>
        <begin position="1"/>
        <end position="28"/>
    </location>
</feature>
<feature type="domain" description="PDZ" evidence="3">
    <location>
        <begin position="382"/>
        <end position="460"/>
    </location>
</feature>
<evidence type="ECO:0000256" key="1">
    <source>
        <dbReference type="ARBA" id="ARBA00010541"/>
    </source>
</evidence>
<dbReference type="GO" id="GO:0006508">
    <property type="term" value="P:proteolysis"/>
    <property type="evidence" value="ECO:0007669"/>
    <property type="project" value="InterPro"/>
</dbReference>
<gene>
    <name evidence="4" type="ORF">BB561_005449</name>
</gene>
<dbReference type="PRINTS" id="PR00834">
    <property type="entry name" value="PROTEASES2C"/>
</dbReference>
<feature type="compositionally biased region" description="Basic and acidic residues" evidence="2">
    <location>
        <begin position="1"/>
        <end position="11"/>
    </location>
</feature>
<comment type="caution">
    <text evidence="4">The sequence shown here is derived from an EMBL/GenBank/DDBJ whole genome shotgun (WGS) entry which is preliminary data.</text>
</comment>
<reference evidence="4 5" key="1">
    <citation type="journal article" date="2018" name="MBio">
        <title>Comparative Genomics Reveals the Core Gene Toolbox for the Fungus-Insect Symbiosis.</title>
        <authorList>
            <person name="Wang Y."/>
            <person name="Stata M."/>
            <person name="Wang W."/>
            <person name="Stajich J.E."/>
            <person name="White M.M."/>
            <person name="Moncalvo J.M."/>
        </authorList>
    </citation>
    <scope>NUCLEOTIDE SEQUENCE [LARGE SCALE GENOMIC DNA]</scope>
    <source>
        <strain evidence="4 5">SWE-8-4</strain>
    </source>
</reference>
<dbReference type="Pfam" id="PF13365">
    <property type="entry name" value="Trypsin_2"/>
    <property type="match status" value="1"/>
</dbReference>
<feature type="domain" description="PDZ" evidence="3">
    <location>
        <begin position="858"/>
        <end position="934"/>
    </location>
</feature>
<dbReference type="OrthoDB" id="4217619at2759"/>
<sequence>MDGNIESKDEFNGNTEKSSGISNLKNNSSSENLSHYNLGIPGLPQEAAVSDTAEKELSAGSNLIFDHLETETTYTPIVSNEETTIFTRKPSRKFSESLVFQRRKSLAQNDLMAVFYYPDTIKQPTITDVPFESKEFEQIEDGILESESDFKVGWEPTLEKAIKAIVSIKANCVRSFDTETSGNYTATGFVVDAKNGIILSNRHVVNPAPIVAQAVFTNYEEVELMPIYCDPVHDFGFFKFDPEKIKFMDLSEIKLAPNKAKVGMEIRVVGNDAGEKLSILSGTLARLDRNSPDYGVGEYNDFNTFYLQAASGTSGGSSGSPVLDIYGDAVALNAGGSNKALSSYYLPLNKILVALEHIRLSEHVPRGTLQTEFEHLPYDELRRLGLTHDIEKQMRVRYPKETGLLCVKSVLPQGPADKILHAGDIVIALNEIPLTNFLQFFSVIDVNVEKDVQITILRCRKAYKVTCKVQDLHSITPHRYIEVGGGVLNELSYQLARSYSLPVKGVYVASSGQMLGSANVWRGSVIISVNHIQINCLDDFANAVSTLKAGSRVPIKYFGLDQQYREKIMIMNVVCHWHPLRKATRNRETGLWDYVNLQKPTIDTILEPQTVLFPPLKKNLSPADQIWTSVVSIDFHIPYLLNGMITTQFYGPGFIINREHGFILCDRDTISISTGDVYVTFAHSLVVSAKIIFLHPVYNFSIIQYDPSLIGETRVTEIEFAEEYYNGTLRLEQGDPIVLVAVGNDQNPVVRRTIISSRSILSTRECAPPRWRATNIEGVYLEDQPSCQGGVLCGEDGKVKSLWLNFSSQDPKNKEQSFMAGVDPSIIRPVLETLKLSTLTDLYSLDVELWTVRPAAARSLGLSYKRMQEMQENSQSYSNFYYVLSILNTQSQSSKQIKTGDLFLEIDGVLVTDIAQIAVIYGKQSVKLTVLRDGSELELNVPTSQLPTVETDNAIGWSGAIIQEPYRAVLEQVKTLPSNIYVTCTLFGSPASGYGLKPGVWITHVEGRPVDSIADFIDQVKDIYKRSFSCSELKNNNEQELVDSEGNSIETGYVRLNVVNKIGFSKVISIRLDEHYWPSMKLTHDNESFFNWNVNFDINTF</sequence>
<dbReference type="GO" id="GO:0004252">
    <property type="term" value="F:serine-type endopeptidase activity"/>
    <property type="evidence" value="ECO:0007669"/>
    <property type="project" value="InterPro"/>
</dbReference>
<dbReference type="AlphaFoldDB" id="A0A2T9YAB5"/>
<dbReference type="Gene3D" id="2.40.10.120">
    <property type="match status" value="1"/>
</dbReference>
<dbReference type="InterPro" id="IPR009003">
    <property type="entry name" value="Peptidase_S1_PA"/>
</dbReference>
<dbReference type="InterPro" id="IPR001940">
    <property type="entry name" value="Peptidase_S1C"/>
</dbReference>
<dbReference type="STRING" id="133385.A0A2T9YAB5"/>
<dbReference type="PANTHER" id="PTHR46366:SF1">
    <property type="entry name" value="PDZ DOMAIN-CONTAINING PROTEIN C1685.05"/>
    <property type="match status" value="1"/>
</dbReference>
<accession>A0A2T9YAB5</accession>
<feature type="compositionally biased region" description="Polar residues" evidence="2">
    <location>
        <begin position="12"/>
        <end position="21"/>
    </location>
</feature>
<dbReference type="Pfam" id="PF12812">
    <property type="entry name" value="PDZ_1"/>
    <property type="match status" value="1"/>
</dbReference>
<dbReference type="CDD" id="cd06719">
    <property type="entry name" value="PDZ2-4_Nma111p-like"/>
    <property type="match status" value="1"/>
</dbReference>
<dbReference type="PANTHER" id="PTHR46366">
    <property type="entry name" value="PRO-APOPTOTIC SERINE PROTEASE NMA111"/>
    <property type="match status" value="1"/>
</dbReference>